<feature type="region of interest" description="Disordered" evidence="1">
    <location>
        <begin position="128"/>
        <end position="212"/>
    </location>
</feature>
<evidence type="ECO:0000313" key="3">
    <source>
        <dbReference type="WBParaSite" id="PSAMB.scaffold1556size30033.g13714.t1"/>
    </source>
</evidence>
<evidence type="ECO:0000256" key="1">
    <source>
        <dbReference type="SAM" id="MobiDB-lite"/>
    </source>
</evidence>
<dbReference type="WBParaSite" id="PSAMB.scaffold1556size30033.g13714.t1">
    <property type="protein sequence ID" value="PSAMB.scaffold1556size30033.g13714.t1"/>
    <property type="gene ID" value="PSAMB.scaffold1556size30033.g13714"/>
</dbReference>
<feature type="compositionally biased region" description="Basic residues" evidence="1">
    <location>
        <begin position="157"/>
        <end position="170"/>
    </location>
</feature>
<accession>A0A914V589</accession>
<dbReference type="AlphaFoldDB" id="A0A914V589"/>
<keyword evidence="2" id="KW-1185">Reference proteome</keyword>
<evidence type="ECO:0000313" key="2">
    <source>
        <dbReference type="Proteomes" id="UP000887566"/>
    </source>
</evidence>
<reference evidence="3" key="1">
    <citation type="submission" date="2022-11" db="UniProtKB">
        <authorList>
            <consortium name="WormBaseParasite"/>
        </authorList>
    </citation>
    <scope>IDENTIFICATION</scope>
</reference>
<protein>
    <submittedName>
        <fullName evidence="3">Uncharacterized protein</fullName>
    </submittedName>
</protein>
<proteinExistence type="predicted"/>
<dbReference type="Proteomes" id="UP000887566">
    <property type="component" value="Unplaced"/>
</dbReference>
<name>A0A914V589_9BILA</name>
<organism evidence="2 3">
    <name type="scientific">Plectus sambesii</name>
    <dbReference type="NCBI Taxonomy" id="2011161"/>
    <lineage>
        <taxon>Eukaryota</taxon>
        <taxon>Metazoa</taxon>
        <taxon>Ecdysozoa</taxon>
        <taxon>Nematoda</taxon>
        <taxon>Chromadorea</taxon>
        <taxon>Plectida</taxon>
        <taxon>Plectina</taxon>
        <taxon>Plectoidea</taxon>
        <taxon>Plectidae</taxon>
        <taxon>Plectus</taxon>
    </lineage>
</organism>
<sequence>MSRINLEHPGQLPVAAWGSDKESEARGFCADRAALFDVDSAPGAGVFATTTTARFVSIFIRPRQSFHSISRAVIDRPGKSAHLHNRPVGQPRATQQQAARLLIHPFTRIHSSLRPNQTLQAVVVISSTSTPLVREKSTTSHLRRHAHHEPHGEQQRRAARGGHHIHRRRAHGNDSDADDNDYEEEGAHRNNGNNKSGPVGPTDHMGKKSASASLLASYGQPLRAINPRARKRAVCFGPFGGGHAGRSLGTPRLAHHRRPRHLPHSSVICFAVGGSWMDGGAIRGLSGSAVDQ</sequence>
<feature type="compositionally biased region" description="Acidic residues" evidence="1">
    <location>
        <begin position="175"/>
        <end position="184"/>
    </location>
</feature>